<comment type="caution">
    <text evidence="1">The sequence shown here is derived from an EMBL/GenBank/DDBJ whole genome shotgun (WGS) entry which is preliminary data.</text>
</comment>
<organism evidence="1 2">
    <name type="scientific">Aspergillus pseudoustus</name>
    <dbReference type="NCBI Taxonomy" id="1810923"/>
    <lineage>
        <taxon>Eukaryota</taxon>
        <taxon>Fungi</taxon>
        <taxon>Dikarya</taxon>
        <taxon>Ascomycota</taxon>
        <taxon>Pezizomycotina</taxon>
        <taxon>Eurotiomycetes</taxon>
        <taxon>Eurotiomycetidae</taxon>
        <taxon>Eurotiales</taxon>
        <taxon>Aspergillaceae</taxon>
        <taxon>Aspergillus</taxon>
        <taxon>Aspergillus subgen. Nidulantes</taxon>
    </lineage>
</organism>
<evidence type="ECO:0000313" key="2">
    <source>
        <dbReference type="Proteomes" id="UP001610446"/>
    </source>
</evidence>
<protein>
    <submittedName>
        <fullName evidence="1">Uncharacterized protein</fullName>
    </submittedName>
</protein>
<name>A0ABR4JI91_9EURO</name>
<dbReference type="Proteomes" id="UP001610446">
    <property type="component" value="Unassembled WGS sequence"/>
</dbReference>
<proteinExistence type="predicted"/>
<gene>
    <name evidence="1" type="ORF">BJY01DRAFT_250353</name>
</gene>
<sequence>MPCHHSQSKLTTCHAHPQVQGWIDMSTSETMIRVELAGHDLGVFHGMANKALRINLRLQFVHGTVILELNPFDELWLHVDTVRADKKERFSIFDCKKSELLQRCSGVSCETWV</sequence>
<dbReference type="EMBL" id="JBFXLU010000129">
    <property type="protein sequence ID" value="KAL2839753.1"/>
    <property type="molecule type" value="Genomic_DNA"/>
</dbReference>
<evidence type="ECO:0000313" key="1">
    <source>
        <dbReference type="EMBL" id="KAL2839753.1"/>
    </source>
</evidence>
<accession>A0ABR4JI91</accession>
<keyword evidence="2" id="KW-1185">Reference proteome</keyword>
<reference evidence="1 2" key="1">
    <citation type="submission" date="2024-07" db="EMBL/GenBank/DDBJ databases">
        <title>Section-level genome sequencing and comparative genomics of Aspergillus sections Usti and Cavernicolus.</title>
        <authorList>
            <consortium name="Lawrence Berkeley National Laboratory"/>
            <person name="Nybo J.L."/>
            <person name="Vesth T.C."/>
            <person name="Theobald S."/>
            <person name="Frisvad J.C."/>
            <person name="Larsen T.O."/>
            <person name="Kjaerboelling I."/>
            <person name="Rothschild-Mancinelli K."/>
            <person name="Lyhne E.K."/>
            <person name="Kogle M.E."/>
            <person name="Barry K."/>
            <person name="Clum A."/>
            <person name="Na H."/>
            <person name="Ledsgaard L."/>
            <person name="Lin J."/>
            <person name="Lipzen A."/>
            <person name="Kuo A."/>
            <person name="Riley R."/>
            <person name="Mondo S."/>
            <person name="Labutti K."/>
            <person name="Haridas S."/>
            <person name="Pangalinan J."/>
            <person name="Salamov A.A."/>
            <person name="Simmons B.A."/>
            <person name="Magnuson J.K."/>
            <person name="Chen J."/>
            <person name="Drula E."/>
            <person name="Henrissat B."/>
            <person name="Wiebenga A."/>
            <person name="Lubbers R.J."/>
            <person name="Gomes A.C."/>
            <person name="Makela M.R."/>
            <person name="Stajich J."/>
            <person name="Grigoriev I.V."/>
            <person name="Mortensen U.H."/>
            <person name="De Vries R.P."/>
            <person name="Baker S.E."/>
            <person name="Andersen M.R."/>
        </authorList>
    </citation>
    <scope>NUCLEOTIDE SEQUENCE [LARGE SCALE GENOMIC DNA]</scope>
    <source>
        <strain evidence="1 2">CBS 123904</strain>
    </source>
</reference>